<dbReference type="PANTHER" id="PTHR17985">
    <property type="entry name" value="SER/THR-RICH PROTEIN T10 IN DGCR REGION"/>
    <property type="match status" value="1"/>
</dbReference>
<dbReference type="GO" id="GO:0005794">
    <property type="term" value="C:Golgi apparatus"/>
    <property type="evidence" value="ECO:0007669"/>
    <property type="project" value="TreeGrafter"/>
</dbReference>
<dbReference type="AlphaFoldDB" id="A0A550C6Y1"/>
<dbReference type="GO" id="GO:0007030">
    <property type="term" value="P:Golgi organization"/>
    <property type="evidence" value="ECO:0007669"/>
    <property type="project" value="TreeGrafter"/>
</dbReference>
<dbReference type="OrthoDB" id="191601at2759"/>
<accession>A0A550C6Y1</accession>
<proteinExistence type="predicted"/>
<dbReference type="InterPro" id="IPR008551">
    <property type="entry name" value="TANGO2"/>
</dbReference>
<dbReference type="Proteomes" id="UP000320762">
    <property type="component" value="Unassembled WGS sequence"/>
</dbReference>
<dbReference type="EMBL" id="VDMD01000021">
    <property type="protein sequence ID" value="TRM60558.1"/>
    <property type="molecule type" value="Genomic_DNA"/>
</dbReference>
<evidence type="ECO:0000313" key="1">
    <source>
        <dbReference type="EMBL" id="TRM60558.1"/>
    </source>
</evidence>
<reference evidence="1 2" key="1">
    <citation type="journal article" date="2019" name="New Phytol.">
        <title>Comparative genomics reveals unique wood-decay strategies and fruiting body development in the Schizophyllaceae.</title>
        <authorList>
            <person name="Almasi E."/>
            <person name="Sahu N."/>
            <person name="Krizsan K."/>
            <person name="Balint B."/>
            <person name="Kovacs G.M."/>
            <person name="Kiss B."/>
            <person name="Cseklye J."/>
            <person name="Drula E."/>
            <person name="Henrissat B."/>
            <person name="Nagy I."/>
            <person name="Chovatia M."/>
            <person name="Adam C."/>
            <person name="LaButti K."/>
            <person name="Lipzen A."/>
            <person name="Riley R."/>
            <person name="Grigoriev I.V."/>
            <person name="Nagy L.G."/>
        </authorList>
    </citation>
    <scope>NUCLEOTIDE SEQUENCE [LARGE SCALE GENOMIC DNA]</scope>
    <source>
        <strain evidence="1 2">NL-1724</strain>
    </source>
</reference>
<organism evidence="1 2">
    <name type="scientific">Schizophyllum amplum</name>
    <dbReference type="NCBI Taxonomy" id="97359"/>
    <lineage>
        <taxon>Eukaryota</taxon>
        <taxon>Fungi</taxon>
        <taxon>Dikarya</taxon>
        <taxon>Basidiomycota</taxon>
        <taxon>Agaricomycotina</taxon>
        <taxon>Agaricomycetes</taxon>
        <taxon>Agaricomycetidae</taxon>
        <taxon>Agaricales</taxon>
        <taxon>Schizophyllaceae</taxon>
        <taxon>Schizophyllum</taxon>
    </lineage>
</organism>
<gene>
    <name evidence="1" type="ORF">BD626DRAFT_407227</name>
</gene>
<keyword evidence="2" id="KW-1185">Reference proteome</keyword>
<dbReference type="PANTHER" id="PTHR17985:SF8">
    <property type="entry name" value="TRANSPORT AND GOLGI ORGANIZATION PROTEIN 2 HOMOLOG"/>
    <property type="match status" value="1"/>
</dbReference>
<sequence>MCIAFSALDQLGYALIICTNRDEFLRRPTMASDWHSFDQDPNGSTRPVLSGRDVKAGGTWFGINRVTGHVALLTNITEPPQAFTSSRGSLASAFLLAERAADQVTLGDQVSALFPSEGQYAGFNMLLFAPQAASVSHDLLSFDGALVTNHGAGGHIAARPLSGQERYAMGCSNGVDGEGADAWPKVRQGVSDFQQIMRDFSGTNPMDEEALTERLFTLLQWRSDSPVTERADLRNTIQVIPFVYPSAGSAGPYGTRLSTVLLVRRDGQALFVERDIWTLQDSTKVVKAHPLSQRVHRFTLDREGCQALSDEFASKSLPNL</sequence>
<protein>
    <submittedName>
        <fullName evidence="1">NRDE protein-domain-containing protein</fullName>
    </submittedName>
</protein>
<name>A0A550C6Y1_9AGAR</name>
<dbReference type="GO" id="GO:0009306">
    <property type="term" value="P:protein secretion"/>
    <property type="evidence" value="ECO:0007669"/>
    <property type="project" value="TreeGrafter"/>
</dbReference>
<dbReference type="Pfam" id="PF05742">
    <property type="entry name" value="TANGO2"/>
    <property type="match status" value="1"/>
</dbReference>
<comment type="caution">
    <text evidence="1">The sequence shown here is derived from an EMBL/GenBank/DDBJ whole genome shotgun (WGS) entry which is preliminary data.</text>
</comment>
<evidence type="ECO:0000313" key="2">
    <source>
        <dbReference type="Proteomes" id="UP000320762"/>
    </source>
</evidence>